<feature type="coiled-coil region" evidence="15">
    <location>
        <begin position="31"/>
        <end position="58"/>
    </location>
</feature>
<accession>A0A1M6B919</accession>
<keyword evidence="7 13" id="KW-1133">Transmembrane helix</keyword>
<dbReference type="GO" id="GO:0005886">
    <property type="term" value="C:plasma membrane"/>
    <property type="evidence" value="ECO:0007669"/>
    <property type="project" value="UniProtKB-SubCell"/>
</dbReference>
<evidence type="ECO:0000256" key="15">
    <source>
        <dbReference type="SAM" id="Coils"/>
    </source>
</evidence>
<comment type="subcellular location">
    <subcellularLocation>
        <location evidence="13">Cell membrane</location>
        <topology evidence="13">Single-pass membrane protein</topology>
    </subcellularLocation>
    <subcellularLocation>
        <location evidence="12">Endomembrane system</location>
        <topology evidence="12">Single-pass membrane protein</topology>
    </subcellularLocation>
</comment>
<dbReference type="InterPro" id="IPR002146">
    <property type="entry name" value="ATP_synth_b/b'su_bac/chlpt"/>
</dbReference>
<dbReference type="SUPFAM" id="SSF81573">
    <property type="entry name" value="F1F0 ATP synthase subunit B, membrane domain"/>
    <property type="match status" value="1"/>
</dbReference>
<evidence type="ECO:0000256" key="8">
    <source>
        <dbReference type="ARBA" id="ARBA00023065"/>
    </source>
</evidence>
<evidence type="ECO:0000256" key="13">
    <source>
        <dbReference type="HAMAP-Rule" id="MF_01398"/>
    </source>
</evidence>
<dbReference type="NCBIfam" id="NF009992">
    <property type="entry name" value="PRK13461.1"/>
    <property type="match status" value="1"/>
</dbReference>
<comment type="function">
    <text evidence="11 13">F(1)F(0) ATP synthase produces ATP from ADP in the presence of a proton or sodium gradient. F-type ATPases consist of two structural domains, F(1) containing the extramembraneous catalytic core and F(0) containing the membrane proton channel, linked together by a central stalk and a peripheral stalk. During catalysis, ATP synthesis in the catalytic domain of F(1) is coupled via a rotary mechanism of the central stalk subunits to proton translocation.</text>
</comment>
<keyword evidence="5 13" id="KW-0812">Transmembrane</keyword>
<feature type="coiled-coil region" evidence="15">
    <location>
        <begin position="96"/>
        <end position="123"/>
    </location>
</feature>
<evidence type="ECO:0000256" key="14">
    <source>
        <dbReference type="RuleBase" id="RU003848"/>
    </source>
</evidence>
<dbReference type="NCBIfam" id="TIGR01144">
    <property type="entry name" value="ATP_synt_b"/>
    <property type="match status" value="1"/>
</dbReference>
<dbReference type="Proteomes" id="UP000184080">
    <property type="component" value="Unassembled WGS sequence"/>
</dbReference>
<keyword evidence="10 13" id="KW-0066">ATP synthesis</keyword>
<evidence type="ECO:0000313" key="17">
    <source>
        <dbReference type="Proteomes" id="UP000184080"/>
    </source>
</evidence>
<gene>
    <name evidence="13" type="primary">atpF</name>
    <name evidence="16" type="ORF">SAMN05444401_0672</name>
</gene>
<keyword evidence="8 13" id="KW-0406">Ion transport</keyword>
<keyword evidence="15" id="KW-0175">Coiled coil</keyword>
<keyword evidence="17" id="KW-1185">Reference proteome</keyword>
<reference evidence="16 17" key="1">
    <citation type="submission" date="2016-11" db="EMBL/GenBank/DDBJ databases">
        <authorList>
            <person name="Jaros S."/>
            <person name="Januszkiewicz K."/>
            <person name="Wedrychowicz H."/>
        </authorList>
    </citation>
    <scope>NUCLEOTIDE SEQUENCE [LARGE SCALE GENOMIC DNA]</scope>
    <source>
        <strain evidence="16 17">DSM 21864</strain>
    </source>
</reference>
<evidence type="ECO:0000256" key="3">
    <source>
        <dbReference type="ARBA" id="ARBA00022475"/>
    </source>
</evidence>
<dbReference type="CDD" id="cd06503">
    <property type="entry name" value="ATP-synt_Fo_b"/>
    <property type="match status" value="1"/>
</dbReference>
<comment type="subunit">
    <text evidence="13">F-type ATPases have 2 components, F(1) - the catalytic core - and F(0) - the membrane proton channel. F(1) has five subunits: alpha(3), beta(3), gamma(1), delta(1), epsilon(1). F(0) has three main subunits: a(1), b(2) and c(10-14). The alpha and beta chains form an alternating ring which encloses part of the gamma chain. F(1) is attached to F(0) by a central stalk formed by the gamma and epsilon chains, while a peripheral stalk is formed by the delta and b chains.</text>
</comment>
<sequence>MNIDKSVVIESIINFIILYFIMSHFFFKRITKALKERRERIKNNIEKSQQDAAKARNLMLENEKLLKIAKEQGKAITEEYKENAEKVYNEIVEDAHNEADLIMQRANLEIKREREKAEEAVKSQVVDLAFEISLKALEGVIDEDQHRKLIKDFISKVGV</sequence>
<comment type="function">
    <text evidence="13">Component of the F(0) channel, it forms part of the peripheral stalk, linking F(1) to F(0).</text>
</comment>
<comment type="similarity">
    <text evidence="1 13 14">Belongs to the ATPase B chain family.</text>
</comment>
<evidence type="ECO:0000256" key="7">
    <source>
        <dbReference type="ARBA" id="ARBA00022989"/>
    </source>
</evidence>
<evidence type="ECO:0000256" key="4">
    <source>
        <dbReference type="ARBA" id="ARBA00022547"/>
    </source>
</evidence>
<evidence type="ECO:0000256" key="6">
    <source>
        <dbReference type="ARBA" id="ARBA00022781"/>
    </source>
</evidence>
<evidence type="ECO:0000313" key="16">
    <source>
        <dbReference type="EMBL" id="SHI45215.1"/>
    </source>
</evidence>
<dbReference type="AlphaFoldDB" id="A0A1M6B919"/>
<keyword evidence="9 13" id="KW-0472">Membrane</keyword>
<dbReference type="Pfam" id="PF00430">
    <property type="entry name" value="ATP-synt_B"/>
    <property type="match status" value="1"/>
</dbReference>
<feature type="transmembrane region" description="Helical" evidence="13">
    <location>
        <begin position="6"/>
        <end position="27"/>
    </location>
</feature>
<keyword evidence="2 13" id="KW-0813">Transport</keyword>
<keyword evidence="4 13" id="KW-0138">CF(0)</keyword>
<evidence type="ECO:0000256" key="1">
    <source>
        <dbReference type="ARBA" id="ARBA00005513"/>
    </source>
</evidence>
<dbReference type="GO" id="GO:0012505">
    <property type="term" value="C:endomembrane system"/>
    <property type="evidence" value="ECO:0007669"/>
    <property type="project" value="UniProtKB-SubCell"/>
</dbReference>
<dbReference type="InterPro" id="IPR050059">
    <property type="entry name" value="ATP_synthase_B_chain"/>
</dbReference>
<evidence type="ECO:0000256" key="11">
    <source>
        <dbReference type="ARBA" id="ARBA00025198"/>
    </source>
</evidence>
<evidence type="ECO:0000256" key="9">
    <source>
        <dbReference type="ARBA" id="ARBA00023136"/>
    </source>
</evidence>
<dbReference type="GO" id="GO:0046961">
    <property type="term" value="F:proton-transporting ATPase activity, rotational mechanism"/>
    <property type="evidence" value="ECO:0007669"/>
    <property type="project" value="TreeGrafter"/>
</dbReference>
<dbReference type="InterPro" id="IPR005864">
    <property type="entry name" value="ATP_synth_F0_bsu_bac"/>
</dbReference>
<dbReference type="PANTHER" id="PTHR33445">
    <property type="entry name" value="ATP SYNTHASE SUBUNIT B', CHLOROPLASTIC"/>
    <property type="match status" value="1"/>
</dbReference>
<dbReference type="InterPro" id="IPR028987">
    <property type="entry name" value="ATP_synth_B-like_membr_sf"/>
</dbReference>
<evidence type="ECO:0000256" key="2">
    <source>
        <dbReference type="ARBA" id="ARBA00022448"/>
    </source>
</evidence>
<evidence type="ECO:0000256" key="5">
    <source>
        <dbReference type="ARBA" id="ARBA00022692"/>
    </source>
</evidence>
<keyword evidence="3 13" id="KW-1003">Cell membrane</keyword>
<evidence type="ECO:0000256" key="12">
    <source>
        <dbReference type="ARBA" id="ARBA00037847"/>
    </source>
</evidence>
<dbReference type="STRING" id="1121298.SAMN05444401_0672"/>
<proteinExistence type="inferred from homology"/>
<evidence type="ECO:0000256" key="10">
    <source>
        <dbReference type="ARBA" id="ARBA00023310"/>
    </source>
</evidence>
<protein>
    <recommendedName>
        <fullName evidence="13">ATP synthase subunit b</fullName>
    </recommendedName>
    <alternativeName>
        <fullName evidence="13">ATP synthase F(0) sector subunit b</fullName>
    </alternativeName>
    <alternativeName>
        <fullName evidence="13">ATPase subunit I</fullName>
    </alternativeName>
    <alternativeName>
        <fullName evidence="13">F-type ATPase subunit b</fullName>
        <shortName evidence="13">F-ATPase subunit b</shortName>
    </alternativeName>
</protein>
<dbReference type="GO" id="GO:0046933">
    <property type="term" value="F:proton-transporting ATP synthase activity, rotational mechanism"/>
    <property type="evidence" value="ECO:0007669"/>
    <property type="project" value="UniProtKB-UniRule"/>
</dbReference>
<dbReference type="HAMAP" id="MF_01398">
    <property type="entry name" value="ATP_synth_b_bprime"/>
    <property type="match status" value="1"/>
</dbReference>
<organism evidence="16 17">
    <name type="scientific">Clostridium amylolyticum</name>
    <dbReference type="NCBI Taxonomy" id="1121298"/>
    <lineage>
        <taxon>Bacteria</taxon>
        <taxon>Bacillati</taxon>
        <taxon>Bacillota</taxon>
        <taxon>Clostridia</taxon>
        <taxon>Eubacteriales</taxon>
        <taxon>Clostridiaceae</taxon>
        <taxon>Clostridium</taxon>
    </lineage>
</organism>
<dbReference type="RefSeq" id="WP_073003788.1">
    <property type="nucleotide sequence ID" value="NZ_FQZO01000001.1"/>
</dbReference>
<name>A0A1M6B919_9CLOT</name>
<dbReference type="PANTHER" id="PTHR33445:SF1">
    <property type="entry name" value="ATP SYNTHASE SUBUNIT B"/>
    <property type="match status" value="1"/>
</dbReference>
<dbReference type="EMBL" id="FQZO01000001">
    <property type="protein sequence ID" value="SHI45215.1"/>
    <property type="molecule type" value="Genomic_DNA"/>
</dbReference>
<dbReference type="GO" id="GO:0045259">
    <property type="term" value="C:proton-transporting ATP synthase complex"/>
    <property type="evidence" value="ECO:0007669"/>
    <property type="project" value="UniProtKB-KW"/>
</dbReference>
<keyword evidence="6 13" id="KW-0375">Hydrogen ion transport</keyword>
<dbReference type="OrthoDB" id="9795863at2"/>